<dbReference type="OrthoDB" id="5867402at2759"/>
<gene>
    <name evidence="1" type="ORF">HPBE_LOCUS23341</name>
</gene>
<name>A0A183GKX2_HELPZ</name>
<accession>A0A3P8H481</accession>
<dbReference type="Proteomes" id="UP000050761">
    <property type="component" value="Unassembled WGS sequence"/>
</dbReference>
<organism evidence="2 3">
    <name type="scientific">Heligmosomoides polygyrus</name>
    <name type="common">Parasitic roundworm</name>
    <dbReference type="NCBI Taxonomy" id="6339"/>
    <lineage>
        <taxon>Eukaryota</taxon>
        <taxon>Metazoa</taxon>
        <taxon>Ecdysozoa</taxon>
        <taxon>Nematoda</taxon>
        <taxon>Chromadorea</taxon>
        <taxon>Rhabditida</taxon>
        <taxon>Rhabditina</taxon>
        <taxon>Rhabditomorpha</taxon>
        <taxon>Strongyloidea</taxon>
        <taxon>Heligmosomidae</taxon>
        <taxon>Heligmosomoides</taxon>
    </lineage>
</organism>
<keyword evidence="2" id="KW-1185">Reference proteome</keyword>
<dbReference type="EMBL" id="UZAH01034957">
    <property type="protein sequence ID" value="VDP38176.1"/>
    <property type="molecule type" value="Genomic_DNA"/>
</dbReference>
<dbReference type="AlphaFoldDB" id="A0A183GKX2"/>
<evidence type="ECO:0000313" key="3">
    <source>
        <dbReference type="WBParaSite" id="HPBE_0002334201-mRNA-1"/>
    </source>
</evidence>
<proteinExistence type="predicted"/>
<sequence length="122" mass="14014">MKPRGGLAIFLKEPKTDSSFDIGLDGLRLRGHDSWAIRRLQGFDSPRPHDRKGTEAHCILIERWTIVNENKDGLPLVRDIVCKTMQKFVKEPQDVRLSITVSFQPRITAELVTHERHAVIDF</sequence>
<reference evidence="1 2" key="1">
    <citation type="submission" date="2018-11" db="EMBL/GenBank/DDBJ databases">
        <authorList>
            <consortium name="Pathogen Informatics"/>
        </authorList>
    </citation>
    <scope>NUCLEOTIDE SEQUENCE [LARGE SCALE GENOMIC DNA]</scope>
</reference>
<evidence type="ECO:0000313" key="2">
    <source>
        <dbReference type="Proteomes" id="UP000050761"/>
    </source>
</evidence>
<reference evidence="3" key="2">
    <citation type="submission" date="2019-09" db="UniProtKB">
        <authorList>
            <consortium name="WormBaseParasite"/>
        </authorList>
    </citation>
    <scope>IDENTIFICATION</scope>
</reference>
<accession>A0A183GKX2</accession>
<dbReference type="WBParaSite" id="HPBE_0002334201-mRNA-1">
    <property type="protein sequence ID" value="HPBE_0002334201-mRNA-1"/>
    <property type="gene ID" value="HPBE_0002334201"/>
</dbReference>
<protein>
    <submittedName>
        <fullName evidence="3">RusA family crossover junction endodeoxyribonuclease</fullName>
    </submittedName>
</protein>
<evidence type="ECO:0000313" key="1">
    <source>
        <dbReference type="EMBL" id="VDP38176.1"/>
    </source>
</evidence>